<name>A0A501WNG5_9RHOB</name>
<evidence type="ECO:0000313" key="2">
    <source>
        <dbReference type="Proteomes" id="UP000319255"/>
    </source>
</evidence>
<dbReference type="EMBL" id="VFRP01000013">
    <property type="protein sequence ID" value="TPE49744.1"/>
    <property type="molecule type" value="Genomic_DNA"/>
</dbReference>
<organism evidence="1 2">
    <name type="scientific">Amaricoccus solimangrovi</name>
    <dbReference type="NCBI Taxonomy" id="2589815"/>
    <lineage>
        <taxon>Bacteria</taxon>
        <taxon>Pseudomonadati</taxon>
        <taxon>Pseudomonadota</taxon>
        <taxon>Alphaproteobacteria</taxon>
        <taxon>Rhodobacterales</taxon>
        <taxon>Paracoccaceae</taxon>
        <taxon>Amaricoccus</taxon>
    </lineage>
</organism>
<protein>
    <recommendedName>
        <fullName evidence="3">Cellulose-binding protein</fullName>
    </recommendedName>
</protein>
<comment type="caution">
    <text evidence="1">The sequence shown here is derived from an EMBL/GenBank/DDBJ whole genome shotgun (WGS) entry which is preliminary data.</text>
</comment>
<sequence>MFEVFALPPVPVAFTAAPVRVADAGDFVTGRAPSVGMGLSGIADWSTEQPFLDLMKTARPWIGHLPGQWGGRDHADLARAGALDEAGWLRRIPAGITGVSTLVLTDQPAAARSLAGRYVLSWRGSGRIAVEGRVSAVERRPGEIRFDYAPGPGSVIVTITATDPKGAGDHIRDIRLIAERDAARVAAGEIFNPRWLARIRGIRAARFMDWMGTNGSAQANWSDRPRPGDYTYARAGVPVEIMVALANRLGADPWFNMPHRATDAYVRAFAAYVRDHLDPRRRAYVEYSNELWNWGFGQADWARGQARRRWGAGAPGDAWMQYAGLRAAEVARIWTGVFGPRADRLVRVIATQTDWPGLEKPLMDAPLYVAEDPRRNAPPAEAFDAYGVTGYFGAALGADKAPLARGWLGEGERAALAKALRELDDGRLSGDPSDSLARLTGELWPYHARAARARGLDLVMYEGGTHVVGQGAATGDQALTDFFTALNYSPGMGDLYAKLLAGWRAAGGTLFTAFVDVAGPSRWGSWGALRHLDDDTPRWQALRAFNAANPAWWDSRPASDFTPR</sequence>
<evidence type="ECO:0008006" key="3">
    <source>
        <dbReference type="Google" id="ProtNLM"/>
    </source>
</evidence>
<dbReference type="Proteomes" id="UP000319255">
    <property type="component" value="Unassembled WGS sequence"/>
</dbReference>
<reference evidence="1 2" key="1">
    <citation type="submission" date="2019-06" db="EMBL/GenBank/DDBJ databases">
        <title>A novel bacterium of genus Amaricoccus, isolated from marine sediment.</title>
        <authorList>
            <person name="Huang H."/>
            <person name="Mo K."/>
            <person name="Hu Y."/>
        </authorList>
    </citation>
    <scope>NUCLEOTIDE SEQUENCE [LARGE SCALE GENOMIC DNA]</scope>
    <source>
        <strain evidence="1 2">HB172011</strain>
    </source>
</reference>
<gene>
    <name evidence="1" type="ORF">FJM51_13965</name>
</gene>
<dbReference type="AlphaFoldDB" id="A0A501WNG5"/>
<dbReference type="RefSeq" id="WP_140454746.1">
    <property type="nucleotide sequence ID" value="NZ_VFRP01000013.1"/>
</dbReference>
<proteinExistence type="predicted"/>
<accession>A0A501WNG5</accession>
<keyword evidence="2" id="KW-1185">Reference proteome</keyword>
<evidence type="ECO:0000313" key="1">
    <source>
        <dbReference type="EMBL" id="TPE49744.1"/>
    </source>
</evidence>
<dbReference type="OrthoDB" id="7783360at2"/>